<protein>
    <submittedName>
        <fullName evidence="2">Glucose/arabinose dehydrogenase, beta-propeller fold</fullName>
    </submittedName>
</protein>
<dbReference type="InterPro" id="IPR012938">
    <property type="entry name" value="Glc/Sorbosone_DH"/>
</dbReference>
<dbReference type="InterPro" id="IPR011042">
    <property type="entry name" value="6-blade_b-propeller_TolB-like"/>
</dbReference>
<feature type="domain" description="Glucose/Sorbosone dehydrogenase" evidence="1">
    <location>
        <begin position="55"/>
        <end position="378"/>
    </location>
</feature>
<dbReference type="PROSITE" id="PS51257">
    <property type="entry name" value="PROKAR_LIPOPROTEIN"/>
    <property type="match status" value="1"/>
</dbReference>
<evidence type="ECO:0000313" key="3">
    <source>
        <dbReference type="Proteomes" id="UP000190961"/>
    </source>
</evidence>
<dbReference type="PANTHER" id="PTHR19328">
    <property type="entry name" value="HEDGEHOG-INTERACTING PROTEIN"/>
    <property type="match status" value="1"/>
</dbReference>
<name>A0A1T5IPY2_9BACT</name>
<sequence>MTLRNGIVYASLALSVLACSDKNGTEKTNTETTTVGAVIESEKLKFTVDTLTDKLDNPWGIAFLPDGRILVTEKKGEIRIIKDGKLLDEKIENVPAVYDHGQGGLLDIIVHPDYANNGWIYLSYAKPGEGGGGTTIARTKLNGNAFTDFQDLFSAKPFADSEVHFGSRIVFDGQGHIFFSSGERGTKENAQNLGNHLGKVLRLNEDGTVPKDNPFVNTAGAKPEIWSYGHRNPQGLVYDKATGELWDAEHGPKGGDELNKVEKGKNYGWPVITYGINYDGTPITDITAKEGMEQPVWYWVPSIATCGLTQVTSDKYPNWKNNFIVGALAQTHIARVEVSNGKYVKHEKLLDKVGRVRMVTQGPDGYVYIATQSPGMLLKIVPASN</sequence>
<dbReference type="InterPro" id="IPR011041">
    <property type="entry name" value="Quinoprot_gluc/sorb_DH_b-prop"/>
</dbReference>
<proteinExistence type="predicted"/>
<dbReference type="PANTHER" id="PTHR19328:SF75">
    <property type="entry name" value="ALDOSE SUGAR DEHYDROGENASE YLII"/>
    <property type="match status" value="1"/>
</dbReference>
<dbReference type="SUPFAM" id="SSF50952">
    <property type="entry name" value="Soluble quinoprotein glucose dehydrogenase"/>
    <property type="match status" value="1"/>
</dbReference>
<reference evidence="2 3" key="1">
    <citation type="submission" date="2017-02" db="EMBL/GenBank/DDBJ databases">
        <authorList>
            <person name="Peterson S.W."/>
        </authorList>
    </citation>
    <scope>NUCLEOTIDE SEQUENCE [LARGE SCALE GENOMIC DNA]</scope>
    <source>
        <strain evidence="2 3">DSM 25262</strain>
    </source>
</reference>
<dbReference type="AlphaFoldDB" id="A0A1T5IPY2"/>
<accession>A0A1T5IPY2</accession>
<dbReference type="EMBL" id="FUZU01000001">
    <property type="protein sequence ID" value="SKC41244.1"/>
    <property type="molecule type" value="Genomic_DNA"/>
</dbReference>
<organism evidence="2 3">
    <name type="scientific">Ohtaekwangia koreensis</name>
    <dbReference type="NCBI Taxonomy" id="688867"/>
    <lineage>
        <taxon>Bacteria</taxon>
        <taxon>Pseudomonadati</taxon>
        <taxon>Bacteroidota</taxon>
        <taxon>Cytophagia</taxon>
        <taxon>Cytophagales</taxon>
        <taxon>Fulvivirgaceae</taxon>
        <taxon>Ohtaekwangia</taxon>
    </lineage>
</organism>
<dbReference type="Pfam" id="PF07995">
    <property type="entry name" value="GSDH"/>
    <property type="match status" value="1"/>
</dbReference>
<dbReference type="RefSeq" id="WP_079684908.1">
    <property type="nucleotide sequence ID" value="NZ_FUZU01000001.1"/>
</dbReference>
<dbReference type="Proteomes" id="UP000190961">
    <property type="component" value="Unassembled WGS sequence"/>
</dbReference>
<dbReference type="OrthoDB" id="9770043at2"/>
<keyword evidence="3" id="KW-1185">Reference proteome</keyword>
<dbReference type="Gene3D" id="2.120.10.30">
    <property type="entry name" value="TolB, C-terminal domain"/>
    <property type="match status" value="1"/>
</dbReference>
<dbReference type="STRING" id="688867.SAMN05660236_0266"/>
<evidence type="ECO:0000313" key="2">
    <source>
        <dbReference type="EMBL" id="SKC41244.1"/>
    </source>
</evidence>
<gene>
    <name evidence="2" type="ORF">SAMN05660236_0266</name>
</gene>
<evidence type="ECO:0000259" key="1">
    <source>
        <dbReference type="Pfam" id="PF07995"/>
    </source>
</evidence>